<feature type="domain" description="VOC" evidence="2">
    <location>
        <begin position="48"/>
        <end position="197"/>
    </location>
</feature>
<evidence type="ECO:0000313" key="3">
    <source>
        <dbReference type="EMBL" id="KAF2450997.1"/>
    </source>
</evidence>
<dbReference type="PROSITE" id="PS51819">
    <property type="entry name" value="VOC"/>
    <property type="match status" value="1"/>
</dbReference>
<keyword evidence="1" id="KW-0479">Metal-binding</keyword>
<dbReference type="AlphaFoldDB" id="A0A9P4UJ59"/>
<protein>
    <submittedName>
        <fullName evidence="3">Glyoxalase/Bleomycin resistance protein/Dihydroxybiphenyl dioxygenase</fullName>
    </submittedName>
</protein>
<accession>A0A9P4UJ59</accession>
<dbReference type="GO" id="GO:0046491">
    <property type="term" value="P:L-methylmalonyl-CoA metabolic process"/>
    <property type="evidence" value="ECO:0007669"/>
    <property type="project" value="TreeGrafter"/>
</dbReference>
<dbReference type="SUPFAM" id="SSF54593">
    <property type="entry name" value="Glyoxalase/Bleomycin resistance protein/Dihydroxybiphenyl dioxygenase"/>
    <property type="match status" value="1"/>
</dbReference>
<dbReference type="InterPro" id="IPR004360">
    <property type="entry name" value="Glyas_Fos-R_dOase_dom"/>
</dbReference>
<organism evidence="3 4">
    <name type="scientific">Karstenula rhodostoma CBS 690.94</name>
    <dbReference type="NCBI Taxonomy" id="1392251"/>
    <lineage>
        <taxon>Eukaryota</taxon>
        <taxon>Fungi</taxon>
        <taxon>Dikarya</taxon>
        <taxon>Ascomycota</taxon>
        <taxon>Pezizomycotina</taxon>
        <taxon>Dothideomycetes</taxon>
        <taxon>Pleosporomycetidae</taxon>
        <taxon>Pleosporales</taxon>
        <taxon>Massarineae</taxon>
        <taxon>Didymosphaeriaceae</taxon>
        <taxon>Karstenula</taxon>
    </lineage>
</organism>
<proteinExistence type="predicted"/>
<dbReference type="Gene3D" id="3.10.180.10">
    <property type="entry name" value="2,3-Dihydroxybiphenyl 1,2-Dioxygenase, domain 1"/>
    <property type="match status" value="1"/>
</dbReference>
<dbReference type="GO" id="GO:0004493">
    <property type="term" value="F:methylmalonyl-CoA epimerase activity"/>
    <property type="evidence" value="ECO:0007669"/>
    <property type="project" value="TreeGrafter"/>
</dbReference>
<dbReference type="InterPro" id="IPR037523">
    <property type="entry name" value="VOC_core"/>
</dbReference>
<dbReference type="GO" id="GO:0046872">
    <property type="term" value="F:metal ion binding"/>
    <property type="evidence" value="ECO:0007669"/>
    <property type="project" value="UniProtKB-KW"/>
</dbReference>
<dbReference type="OrthoDB" id="16820at2759"/>
<dbReference type="InterPro" id="IPR051785">
    <property type="entry name" value="MMCE/EMCE_epimerase"/>
</dbReference>
<keyword evidence="4" id="KW-1185">Reference proteome</keyword>
<comment type="caution">
    <text evidence="3">The sequence shown here is derived from an EMBL/GenBank/DDBJ whole genome shotgun (WGS) entry which is preliminary data.</text>
</comment>
<gene>
    <name evidence="3" type="ORF">P171DRAFT_439539</name>
</gene>
<keyword evidence="3" id="KW-0560">Oxidoreductase</keyword>
<evidence type="ECO:0000313" key="4">
    <source>
        <dbReference type="Proteomes" id="UP000799764"/>
    </source>
</evidence>
<dbReference type="EMBL" id="MU001493">
    <property type="protein sequence ID" value="KAF2450997.1"/>
    <property type="molecule type" value="Genomic_DNA"/>
</dbReference>
<evidence type="ECO:0000259" key="2">
    <source>
        <dbReference type="PROSITE" id="PS51819"/>
    </source>
</evidence>
<dbReference type="PANTHER" id="PTHR43048:SF6">
    <property type="entry name" value="BLR8189 PROTEIN"/>
    <property type="match status" value="1"/>
</dbReference>
<name>A0A9P4UJ59_9PLEO</name>
<dbReference type="PANTHER" id="PTHR43048">
    <property type="entry name" value="METHYLMALONYL-COA EPIMERASE"/>
    <property type="match status" value="1"/>
</dbReference>
<dbReference type="Pfam" id="PF00903">
    <property type="entry name" value="Glyoxalase"/>
    <property type="match status" value="1"/>
</dbReference>
<dbReference type="InterPro" id="IPR029068">
    <property type="entry name" value="Glyas_Bleomycin-R_OHBP_Dase"/>
</dbReference>
<reference evidence="3" key="1">
    <citation type="journal article" date="2020" name="Stud. Mycol.">
        <title>101 Dothideomycetes genomes: a test case for predicting lifestyles and emergence of pathogens.</title>
        <authorList>
            <person name="Haridas S."/>
            <person name="Albert R."/>
            <person name="Binder M."/>
            <person name="Bloem J."/>
            <person name="Labutti K."/>
            <person name="Salamov A."/>
            <person name="Andreopoulos B."/>
            <person name="Baker S."/>
            <person name="Barry K."/>
            <person name="Bills G."/>
            <person name="Bluhm B."/>
            <person name="Cannon C."/>
            <person name="Castanera R."/>
            <person name="Culley D."/>
            <person name="Daum C."/>
            <person name="Ezra D."/>
            <person name="Gonzalez J."/>
            <person name="Henrissat B."/>
            <person name="Kuo A."/>
            <person name="Liang C."/>
            <person name="Lipzen A."/>
            <person name="Lutzoni F."/>
            <person name="Magnuson J."/>
            <person name="Mondo S."/>
            <person name="Nolan M."/>
            <person name="Ohm R."/>
            <person name="Pangilinan J."/>
            <person name="Park H.-J."/>
            <person name="Ramirez L."/>
            <person name="Alfaro M."/>
            <person name="Sun H."/>
            <person name="Tritt A."/>
            <person name="Yoshinaga Y."/>
            <person name="Zwiers L.-H."/>
            <person name="Turgeon B."/>
            <person name="Goodwin S."/>
            <person name="Spatafora J."/>
            <person name="Crous P."/>
            <person name="Grigoriev I."/>
        </authorList>
    </citation>
    <scope>NUCLEOTIDE SEQUENCE</scope>
    <source>
        <strain evidence="3">CBS 690.94</strain>
    </source>
</reference>
<evidence type="ECO:0000256" key="1">
    <source>
        <dbReference type="ARBA" id="ARBA00022723"/>
    </source>
</evidence>
<dbReference type="GO" id="GO:0051213">
    <property type="term" value="F:dioxygenase activity"/>
    <property type="evidence" value="ECO:0007669"/>
    <property type="project" value="UniProtKB-KW"/>
</dbReference>
<dbReference type="Proteomes" id="UP000799764">
    <property type="component" value="Unassembled WGS sequence"/>
</dbReference>
<sequence>MEHAFFQSTPYLQPVTETILSTKAHPTPSPATVQISTTTHEEIPHNRVLNHIALHIPDLEAAVSWYTTLFGFRRLRAPICCDRSTDPCAPIFRVYDSKLHKVKLAFLATGNGVGFELFQFVDPPMSEPARFDYTRGGVFHLAVTDPDPEGLLGRAVAMGARHIGEAVVPASCEGEGERQVALYMQDPWGNVIEACSCSFERMMANRDK</sequence>
<keyword evidence="3" id="KW-0223">Dioxygenase</keyword>